<name>A0A139SMZ3_9BACT</name>
<protein>
    <submittedName>
        <fullName evidence="1">Uncharacterized protein</fullName>
    </submittedName>
</protein>
<comment type="caution">
    <text evidence="1">The sequence shown here is derived from an EMBL/GenBank/DDBJ whole genome shotgun (WGS) entry which is preliminary data.</text>
</comment>
<evidence type="ECO:0000313" key="1">
    <source>
        <dbReference type="EMBL" id="KXU35889.1"/>
    </source>
</evidence>
<dbReference type="Proteomes" id="UP000070058">
    <property type="component" value="Unassembled WGS sequence"/>
</dbReference>
<proteinExistence type="predicted"/>
<reference evidence="2" key="1">
    <citation type="submission" date="2016-02" db="EMBL/GenBank/DDBJ databases">
        <authorList>
            <person name="Sanders J.G."/>
            <person name="Lin J.Y."/>
            <person name="Wertz J.T."/>
            <person name="Russell J.A."/>
            <person name="Moreau C.S."/>
            <person name="Powell S."/>
        </authorList>
    </citation>
    <scope>NUCLEOTIDE SEQUENCE [LARGE SCALE GENOMIC DNA]</scope>
    <source>
        <strain evidence="2">CAG34</strain>
    </source>
</reference>
<gene>
    <name evidence="1" type="ORF">AXK11_04980</name>
</gene>
<evidence type="ECO:0000313" key="2">
    <source>
        <dbReference type="Proteomes" id="UP000070058"/>
    </source>
</evidence>
<dbReference type="EMBL" id="LSZQ01000041">
    <property type="protein sequence ID" value="KXU35889.1"/>
    <property type="molecule type" value="Genomic_DNA"/>
</dbReference>
<sequence length="90" mass="9817">MTEDRRDGLVAFITLHEQVVGAVVPIANEKLGLGVVKTEFVEEEDVTRSGKIDCSAVFDMQVFESLLCAAAKSQNGFVTRWPIGVSIECD</sequence>
<keyword evidence="2" id="KW-1185">Reference proteome</keyword>
<dbReference type="AlphaFoldDB" id="A0A139SMZ3"/>
<organism evidence="1 2">
    <name type="scientific">Cephaloticoccus primus</name>
    <dbReference type="NCBI Taxonomy" id="1548207"/>
    <lineage>
        <taxon>Bacteria</taxon>
        <taxon>Pseudomonadati</taxon>
        <taxon>Verrucomicrobiota</taxon>
        <taxon>Opitutia</taxon>
        <taxon>Opitutales</taxon>
        <taxon>Opitutaceae</taxon>
        <taxon>Cephaloticoccus</taxon>
    </lineage>
</organism>
<accession>A0A139SMZ3</accession>